<comment type="subcellular location">
    <subcellularLocation>
        <location evidence="7">Cytoplasm</location>
    </subcellularLocation>
</comment>
<sequence>MRLLVRNIGRIVGIEREGRLRLCGAEMDRMETLDDAWLLADGGRIAAFGRSGGEEGIAADRVVDAGGGMLFPSFCDSHTHLVYAGSREQEFLDKINGLSYEEIARRGGGILNSADRLHETSEEELFRQAMERVREIAAMGTGAVEIKSGYGLSTEDELKMLRVVRRIRQETPLEVRATFLGAHAVARAYRGRQGEYVDLVCREMLPAVAREGLADFVDVFCDEGFFTVAETERIIAEGARYGLRAKIHANELAVSGGVQAGVRCGALSVDHLERIGAEEIGALRGAETMPTLLPGAAFFLGMDYPPAREMIRAGLGVALASDYNPGSSPSGDMRMVASLASIRMRMTPAEALCAATLNGAYAMGVSRDFGSVSVGKVASFFLTRPMPSVEFFTYAYRTPLIERVFLRGEEFGGAA</sequence>
<dbReference type="GO" id="GO:0050480">
    <property type="term" value="F:imidazolonepropionase activity"/>
    <property type="evidence" value="ECO:0007669"/>
    <property type="project" value="UniProtKB-UniRule"/>
</dbReference>
<dbReference type="Gene3D" id="2.30.40.10">
    <property type="entry name" value="Urease, subunit C, domain 1"/>
    <property type="match status" value="1"/>
</dbReference>
<accession>A0A4Y1X2D5</accession>
<feature type="binding site" evidence="7">
    <location>
        <position position="324"/>
    </location>
    <ligand>
        <name>N-formimidoyl-L-glutamate</name>
        <dbReference type="ChEBI" id="CHEBI:58928"/>
    </ligand>
</feature>
<dbReference type="AlphaFoldDB" id="A0A4Y1X2D5"/>
<reference evidence="10" key="1">
    <citation type="submission" date="2019-06" db="EMBL/GenBank/DDBJ databases">
        <title>Alistipes onderdonkii subsp. vulgaris subsp. nov., Alistipes dispar sp. nov. and Alistipes communis sp. nov., isolated from human faeces, and creation of Alistipes onderdonkii subsp. onderdonkii subsp. nov.</title>
        <authorList>
            <person name="Sakamoto M."/>
            <person name="Ikeyama N."/>
            <person name="Ogata Y."/>
            <person name="Suda W."/>
            <person name="Iino T."/>
            <person name="Hattori M."/>
            <person name="Ohkuma M."/>
        </authorList>
    </citation>
    <scope>NUCLEOTIDE SEQUENCE [LARGE SCALE GENOMIC DNA]</scope>
    <source>
        <strain evidence="10">5CPEGH6</strain>
    </source>
</reference>
<dbReference type="Pfam" id="PF01979">
    <property type="entry name" value="Amidohydro_1"/>
    <property type="match status" value="1"/>
</dbReference>
<feature type="binding site" evidence="7">
    <location>
        <position position="150"/>
    </location>
    <ligand>
        <name>N-formimidoyl-L-glutamate</name>
        <dbReference type="ChEBI" id="CHEBI:58928"/>
    </ligand>
</feature>
<feature type="domain" description="Amidohydrolase-related" evidence="8">
    <location>
        <begin position="69"/>
        <end position="387"/>
    </location>
</feature>
<dbReference type="GO" id="GO:0005506">
    <property type="term" value="F:iron ion binding"/>
    <property type="evidence" value="ECO:0007669"/>
    <property type="project" value="UniProtKB-UniRule"/>
</dbReference>
<evidence type="ECO:0000313" key="9">
    <source>
        <dbReference type="EMBL" id="BBL07473.1"/>
    </source>
</evidence>
<evidence type="ECO:0000256" key="4">
    <source>
        <dbReference type="ARBA" id="ARBA00022808"/>
    </source>
</evidence>
<feature type="binding site" evidence="7">
    <location>
        <position position="248"/>
    </location>
    <ligand>
        <name>Zn(2+)</name>
        <dbReference type="ChEBI" id="CHEBI:29105"/>
    </ligand>
</feature>
<dbReference type="Proteomes" id="UP000319374">
    <property type="component" value="Chromosome"/>
</dbReference>
<dbReference type="NCBIfam" id="TIGR01224">
    <property type="entry name" value="hutI"/>
    <property type="match status" value="1"/>
</dbReference>
<dbReference type="InterPro" id="IPR006680">
    <property type="entry name" value="Amidohydro-rel"/>
</dbReference>
<feature type="binding site" evidence="7">
    <location>
        <position position="248"/>
    </location>
    <ligand>
        <name>Fe(3+)</name>
        <dbReference type="ChEBI" id="CHEBI:29034"/>
    </ligand>
</feature>
<protein>
    <recommendedName>
        <fullName evidence="1 7">Imidazolonepropionase</fullName>
        <ecNumber evidence="1 7">3.5.2.7</ecNumber>
    </recommendedName>
    <alternativeName>
        <fullName evidence="7">Imidazolone-5-propionate hydrolase</fullName>
    </alternativeName>
</protein>
<feature type="binding site" evidence="7">
    <location>
        <position position="322"/>
    </location>
    <ligand>
        <name>Zn(2+)</name>
        <dbReference type="ChEBI" id="CHEBI:29105"/>
    </ligand>
</feature>
<keyword evidence="4 7" id="KW-0369">Histidine metabolism</keyword>
<comment type="cofactor">
    <cofactor evidence="7">
        <name>Zn(2+)</name>
        <dbReference type="ChEBI" id="CHEBI:29105"/>
    </cofactor>
    <cofactor evidence="7">
        <name>Fe(3+)</name>
        <dbReference type="ChEBI" id="CHEBI:29034"/>
    </cofactor>
    <text evidence="7">Binds 1 zinc or iron ion per subunit.</text>
</comment>
<dbReference type="InterPro" id="IPR005920">
    <property type="entry name" value="HutI"/>
</dbReference>
<name>A0A4Y1X2D5_9BACT</name>
<feature type="binding site" evidence="7">
    <location>
        <position position="183"/>
    </location>
    <ligand>
        <name>4-imidazolone-5-propanoate</name>
        <dbReference type="ChEBI" id="CHEBI:77893"/>
    </ligand>
</feature>
<dbReference type="SUPFAM" id="SSF51338">
    <property type="entry name" value="Composite domain of metallo-dependent hydrolases"/>
    <property type="match status" value="1"/>
</dbReference>
<feature type="binding site" evidence="7">
    <location>
        <position position="80"/>
    </location>
    <ligand>
        <name>Fe(3+)</name>
        <dbReference type="ChEBI" id="CHEBI:29034"/>
    </ligand>
</feature>
<dbReference type="GO" id="GO:0019557">
    <property type="term" value="P:L-histidine catabolic process to glutamate and formate"/>
    <property type="evidence" value="ECO:0007669"/>
    <property type="project" value="UniProtKB-UniPathway"/>
</dbReference>
<feature type="binding site" evidence="7">
    <location>
        <position position="327"/>
    </location>
    <ligand>
        <name>4-imidazolone-5-propanoate</name>
        <dbReference type="ChEBI" id="CHEBI:77893"/>
    </ligand>
</feature>
<organism evidence="9 10">
    <name type="scientific">Alistipes dispar</name>
    <dbReference type="NCBI Taxonomy" id="2585119"/>
    <lineage>
        <taxon>Bacteria</taxon>
        <taxon>Pseudomonadati</taxon>
        <taxon>Bacteroidota</taxon>
        <taxon>Bacteroidia</taxon>
        <taxon>Bacteroidales</taxon>
        <taxon>Rikenellaceae</taxon>
        <taxon>Alistipes</taxon>
    </lineage>
</organism>
<feature type="binding site" evidence="7">
    <location>
        <position position="78"/>
    </location>
    <ligand>
        <name>Fe(3+)</name>
        <dbReference type="ChEBI" id="CHEBI:29034"/>
    </ligand>
</feature>
<dbReference type="GO" id="GO:0019556">
    <property type="term" value="P:L-histidine catabolic process to glutamate and formamide"/>
    <property type="evidence" value="ECO:0007669"/>
    <property type="project" value="UniProtKB-UniRule"/>
</dbReference>
<evidence type="ECO:0000256" key="1">
    <source>
        <dbReference type="ARBA" id="ARBA00012864"/>
    </source>
</evidence>
<dbReference type="GO" id="GO:0005737">
    <property type="term" value="C:cytoplasm"/>
    <property type="evidence" value="ECO:0007669"/>
    <property type="project" value="UniProtKB-SubCell"/>
</dbReference>
<dbReference type="GO" id="GO:0008270">
    <property type="term" value="F:zinc ion binding"/>
    <property type="evidence" value="ECO:0007669"/>
    <property type="project" value="UniProtKB-UniRule"/>
</dbReference>
<feature type="binding site" evidence="7">
    <location>
        <position position="150"/>
    </location>
    <ligand>
        <name>4-imidazolone-5-propanoate</name>
        <dbReference type="ChEBI" id="CHEBI:77893"/>
    </ligand>
</feature>
<evidence type="ECO:0000256" key="3">
    <source>
        <dbReference type="ARBA" id="ARBA00022801"/>
    </source>
</evidence>
<dbReference type="PANTHER" id="PTHR42752">
    <property type="entry name" value="IMIDAZOLONEPROPIONASE"/>
    <property type="match status" value="1"/>
</dbReference>
<keyword evidence="10" id="KW-1185">Reference proteome</keyword>
<gene>
    <name evidence="7 9" type="primary">hutI</name>
    <name evidence="9" type="ORF">A5CPEGH6_21110</name>
</gene>
<feature type="binding site" evidence="7">
    <location>
        <position position="322"/>
    </location>
    <ligand>
        <name>Fe(3+)</name>
        <dbReference type="ChEBI" id="CHEBI:29034"/>
    </ligand>
</feature>
<keyword evidence="7" id="KW-0963">Cytoplasm</keyword>
<dbReference type="UniPathway" id="UPA00379">
    <property type="reaction ID" value="UER00551"/>
</dbReference>
<feature type="binding site" evidence="7">
    <location>
        <position position="326"/>
    </location>
    <ligand>
        <name>N-formimidoyl-L-glutamate</name>
        <dbReference type="ChEBI" id="CHEBI:58928"/>
    </ligand>
</feature>
<dbReference type="OrthoDB" id="9776455at2"/>
<dbReference type="RefSeq" id="WP_141429642.1">
    <property type="nucleotide sequence ID" value="NZ_AP019736.1"/>
</dbReference>
<comment type="pathway">
    <text evidence="7">Amino-acid degradation; L-histidine degradation into L-glutamate; N-formimidoyl-L-glutamate from L-histidine: step 3/3.</text>
</comment>
<feature type="binding site" evidence="7">
    <location>
        <position position="78"/>
    </location>
    <ligand>
        <name>Zn(2+)</name>
        <dbReference type="ChEBI" id="CHEBI:29105"/>
    </ligand>
</feature>
<dbReference type="PANTHER" id="PTHR42752:SF1">
    <property type="entry name" value="IMIDAZOLONEPROPIONASE-RELATED"/>
    <property type="match status" value="1"/>
</dbReference>
<proteinExistence type="inferred from homology"/>
<feature type="binding site" evidence="7">
    <location>
        <position position="251"/>
    </location>
    <ligand>
        <name>4-imidazolone-5-propanoate</name>
        <dbReference type="ChEBI" id="CHEBI:77893"/>
    </ligand>
</feature>
<dbReference type="FunFam" id="3.20.20.140:FF:000007">
    <property type="entry name" value="Imidazolonepropionase"/>
    <property type="match status" value="1"/>
</dbReference>
<dbReference type="InterPro" id="IPR011059">
    <property type="entry name" value="Metal-dep_hydrolase_composite"/>
</dbReference>
<keyword evidence="2 7" id="KW-0479">Metal-binding</keyword>
<keyword evidence="5 7" id="KW-0862">Zinc</keyword>
<feature type="binding site" evidence="7">
    <location>
        <position position="87"/>
    </location>
    <ligand>
        <name>4-imidazolone-5-propanoate</name>
        <dbReference type="ChEBI" id="CHEBI:77893"/>
    </ligand>
</feature>
<dbReference type="InterPro" id="IPR032466">
    <property type="entry name" value="Metal_Hydrolase"/>
</dbReference>
<evidence type="ECO:0000256" key="5">
    <source>
        <dbReference type="ARBA" id="ARBA00022833"/>
    </source>
</evidence>
<evidence type="ECO:0000256" key="7">
    <source>
        <dbReference type="HAMAP-Rule" id="MF_00372"/>
    </source>
</evidence>
<evidence type="ECO:0000259" key="8">
    <source>
        <dbReference type="Pfam" id="PF01979"/>
    </source>
</evidence>
<comment type="similarity">
    <text evidence="7">Belongs to the metallo-dependent hydrolases superfamily. HutI family.</text>
</comment>
<dbReference type="EC" id="3.5.2.7" evidence="1 7"/>
<dbReference type="GeneID" id="98674099"/>
<feature type="binding site" evidence="7">
    <location>
        <position position="80"/>
    </location>
    <ligand>
        <name>Zn(2+)</name>
        <dbReference type="ChEBI" id="CHEBI:29105"/>
    </ligand>
</feature>
<comment type="function">
    <text evidence="7">Catalyzes the hydrolytic cleavage of the carbon-nitrogen bond in imidazolone-5-propanoate to yield N-formimidoyl-L-glutamate. It is the third step in the universal histidine degradation pathway.</text>
</comment>
<keyword evidence="6 7" id="KW-0408">Iron</keyword>
<dbReference type="Gene3D" id="3.20.20.140">
    <property type="entry name" value="Metal-dependent hydrolases"/>
    <property type="match status" value="1"/>
</dbReference>
<comment type="catalytic activity">
    <reaction evidence="7">
        <text>4-imidazolone-5-propanoate + H2O = N-formimidoyl-L-glutamate</text>
        <dbReference type="Rhea" id="RHEA:23660"/>
        <dbReference type="ChEBI" id="CHEBI:15377"/>
        <dbReference type="ChEBI" id="CHEBI:58928"/>
        <dbReference type="ChEBI" id="CHEBI:77893"/>
        <dbReference type="EC" id="3.5.2.7"/>
    </reaction>
</comment>
<dbReference type="KEGG" id="ada:A5CPEGH6_21110"/>
<evidence type="ECO:0000256" key="6">
    <source>
        <dbReference type="ARBA" id="ARBA00023004"/>
    </source>
</evidence>
<dbReference type="HAMAP" id="MF_00372">
    <property type="entry name" value="HutI"/>
    <property type="match status" value="1"/>
</dbReference>
<keyword evidence="3 7" id="KW-0378">Hydrolase</keyword>
<dbReference type="EMBL" id="AP019736">
    <property type="protein sequence ID" value="BBL07473.1"/>
    <property type="molecule type" value="Genomic_DNA"/>
</dbReference>
<evidence type="ECO:0000313" key="10">
    <source>
        <dbReference type="Proteomes" id="UP000319374"/>
    </source>
</evidence>
<evidence type="ECO:0000256" key="2">
    <source>
        <dbReference type="ARBA" id="ARBA00022723"/>
    </source>
</evidence>
<dbReference type="SUPFAM" id="SSF51556">
    <property type="entry name" value="Metallo-dependent hydrolases"/>
    <property type="match status" value="1"/>
</dbReference>